<evidence type="ECO:0000313" key="2">
    <source>
        <dbReference type="Proteomes" id="UP000828941"/>
    </source>
</evidence>
<accession>A0ACB9MFR1</accession>
<reference evidence="1 2" key="1">
    <citation type="journal article" date="2022" name="DNA Res.">
        <title>Chromosomal-level genome assembly of the orchid tree Bauhinia variegata (Leguminosae; Cercidoideae) supports the allotetraploid origin hypothesis of Bauhinia.</title>
        <authorList>
            <person name="Zhong Y."/>
            <person name="Chen Y."/>
            <person name="Zheng D."/>
            <person name="Pang J."/>
            <person name="Liu Y."/>
            <person name="Luo S."/>
            <person name="Meng S."/>
            <person name="Qian L."/>
            <person name="Wei D."/>
            <person name="Dai S."/>
            <person name="Zhou R."/>
        </authorList>
    </citation>
    <scope>NUCLEOTIDE SEQUENCE [LARGE SCALE GENOMIC DNA]</scope>
    <source>
        <strain evidence="1">BV-YZ2020</strain>
    </source>
</reference>
<protein>
    <submittedName>
        <fullName evidence="1">Uncharacterized protein</fullName>
    </submittedName>
</protein>
<gene>
    <name evidence="1" type="ORF">L6164_022637</name>
</gene>
<keyword evidence="2" id="KW-1185">Reference proteome</keyword>
<comment type="caution">
    <text evidence="1">The sequence shown here is derived from an EMBL/GenBank/DDBJ whole genome shotgun (WGS) entry which is preliminary data.</text>
</comment>
<proteinExistence type="predicted"/>
<sequence>MEANNNGSSCNRTPKKLKQKKAPQRGLGVARLERIRIEEQWMKDYPAAAAMFPSPNFVSPSLSPYVPLPSDHPSSSSNPFPSWSPPYFRSPFLSNTFPLANHGGFEANWPGFPVPLQGNVPNLWNNYESHFKNESSVMGTVGSCMSSPYGSNLPNWMQSTQEYQHPSPPMVNALSESSSTPPLYYSRELPSNQSDSRGRSPMPTEEKRIGMKRSYTTLDVPPASPFNSNLPTSASPMETYETASYGLGGGFIFSAGNSTLREVPSSSASNSEPNSKNFYGDFLSLAPPTPTSMFKPSSTFLGFHDREYPDFESSSYQENIENEILPAEFGRLNQQLPFYNFFPEEPMAEIDQAAPRMEKCDGEVKEVDLSLKLSTCF</sequence>
<organism evidence="1 2">
    <name type="scientific">Bauhinia variegata</name>
    <name type="common">Purple orchid tree</name>
    <name type="synonym">Phanera variegata</name>
    <dbReference type="NCBI Taxonomy" id="167791"/>
    <lineage>
        <taxon>Eukaryota</taxon>
        <taxon>Viridiplantae</taxon>
        <taxon>Streptophyta</taxon>
        <taxon>Embryophyta</taxon>
        <taxon>Tracheophyta</taxon>
        <taxon>Spermatophyta</taxon>
        <taxon>Magnoliopsida</taxon>
        <taxon>eudicotyledons</taxon>
        <taxon>Gunneridae</taxon>
        <taxon>Pentapetalae</taxon>
        <taxon>rosids</taxon>
        <taxon>fabids</taxon>
        <taxon>Fabales</taxon>
        <taxon>Fabaceae</taxon>
        <taxon>Cercidoideae</taxon>
        <taxon>Cercideae</taxon>
        <taxon>Bauhiniinae</taxon>
        <taxon>Bauhinia</taxon>
    </lineage>
</organism>
<evidence type="ECO:0000313" key="1">
    <source>
        <dbReference type="EMBL" id="KAI4322993.1"/>
    </source>
</evidence>
<dbReference type="Proteomes" id="UP000828941">
    <property type="component" value="Chromosome 9"/>
</dbReference>
<dbReference type="EMBL" id="CM039434">
    <property type="protein sequence ID" value="KAI4322993.1"/>
    <property type="molecule type" value="Genomic_DNA"/>
</dbReference>
<name>A0ACB9MFR1_BAUVA</name>